<accession>A0A0K8PCN6</accession>
<evidence type="ECO:0000313" key="2">
    <source>
        <dbReference type="EMBL" id="GAP39905.1"/>
    </source>
</evidence>
<organism evidence="2">
    <name type="scientific">Flexilinea flocculi</name>
    <dbReference type="NCBI Taxonomy" id="1678840"/>
    <lineage>
        <taxon>Bacteria</taxon>
        <taxon>Bacillati</taxon>
        <taxon>Chloroflexota</taxon>
        <taxon>Anaerolineae</taxon>
        <taxon>Anaerolineales</taxon>
        <taxon>Anaerolineaceae</taxon>
        <taxon>Flexilinea</taxon>
    </lineage>
</organism>
<feature type="signal peptide" evidence="1">
    <location>
        <begin position="1"/>
        <end position="22"/>
    </location>
</feature>
<evidence type="ECO:0000256" key="1">
    <source>
        <dbReference type="SAM" id="SignalP"/>
    </source>
</evidence>
<dbReference type="RefSeq" id="WP_062278727.1">
    <property type="nucleotide sequence ID" value="NZ_DF968180.1"/>
</dbReference>
<sequence length="129" mass="14021">MKQLRIVILFCLVILICSACNASSKESGAAKVVESFYHAIVNQERDQVGTIACAAWEKTALREIDAFMGVKAELSNVTCSVKETNGDTASVICTGKIAASYGNEITDFPLDGRIHTVVKEQGEWRLCGY</sequence>
<keyword evidence="3" id="KW-1185">Reference proteome</keyword>
<reference evidence="2" key="1">
    <citation type="journal article" date="2015" name="Genome Announc.">
        <title>Draft Genome Sequence of Anaerolineae Strain TC1, a Novel Isolate from a Methanogenic Wastewater Treatment System.</title>
        <authorList>
            <person name="Matsuura N."/>
            <person name="Tourlousse D.M."/>
            <person name="Sun L."/>
            <person name="Toyonaga M."/>
            <person name="Kuroda K."/>
            <person name="Ohashi A."/>
            <person name="Cruz R."/>
            <person name="Yamaguchi T."/>
            <person name="Sekiguchi Y."/>
        </authorList>
    </citation>
    <scope>NUCLEOTIDE SEQUENCE [LARGE SCALE GENOMIC DNA]</scope>
    <source>
        <strain evidence="2">TC1</strain>
    </source>
</reference>
<dbReference type="EMBL" id="DF968180">
    <property type="protein sequence ID" value="GAP39905.1"/>
    <property type="molecule type" value="Genomic_DNA"/>
</dbReference>
<dbReference type="STRING" id="1678840.ATC1_12443"/>
<gene>
    <name evidence="2" type="ORF">ATC1_12443</name>
</gene>
<feature type="chain" id="PRO_5005513921" evidence="1">
    <location>
        <begin position="23"/>
        <end position="129"/>
    </location>
</feature>
<dbReference type="Proteomes" id="UP000053370">
    <property type="component" value="Unassembled WGS sequence"/>
</dbReference>
<protein>
    <submittedName>
        <fullName evidence="2">Uncharacterized protein</fullName>
    </submittedName>
</protein>
<name>A0A0K8PCN6_9CHLR</name>
<keyword evidence="1" id="KW-0732">Signal</keyword>
<proteinExistence type="predicted"/>
<dbReference type="AlphaFoldDB" id="A0A0K8PCN6"/>
<dbReference type="OrthoDB" id="165577at2"/>
<evidence type="ECO:0000313" key="3">
    <source>
        <dbReference type="Proteomes" id="UP000053370"/>
    </source>
</evidence>